<dbReference type="GO" id="GO:0005506">
    <property type="term" value="F:iron ion binding"/>
    <property type="evidence" value="ECO:0007669"/>
    <property type="project" value="InterPro"/>
</dbReference>
<dbReference type="EC" id="1.14.14.19" evidence="5"/>
<evidence type="ECO:0000256" key="6">
    <source>
        <dbReference type="ARBA" id="ARBA00014119"/>
    </source>
</evidence>
<accession>A0A8T2IWB4</accession>
<evidence type="ECO:0000256" key="2">
    <source>
        <dbReference type="ARBA" id="ARBA00004370"/>
    </source>
</evidence>
<keyword evidence="12" id="KW-0443">Lipid metabolism</keyword>
<gene>
    <name evidence="21" type="ORF">GDO86_013337</name>
</gene>
<dbReference type="FunFam" id="1.10.630.10:FF:000002">
    <property type="entry name" value="Cytochrome P450 1A1"/>
    <property type="match status" value="1"/>
</dbReference>
<evidence type="ECO:0000256" key="14">
    <source>
        <dbReference type="ARBA" id="ARBA00023239"/>
    </source>
</evidence>
<comment type="caution">
    <text evidence="21">The sequence shown here is derived from an EMBL/GenBank/DDBJ whole genome shotgun (WGS) entry which is preliminary data.</text>
</comment>
<dbReference type="Pfam" id="PF00067">
    <property type="entry name" value="p450"/>
    <property type="match status" value="1"/>
</dbReference>
<comment type="similarity">
    <text evidence="3 20">Belongs to the cytochrome P450 family.</text>
</comment>
<keyword evidence="10 19" id="KW-0408">Iron</keyword>
<dbReference type="GO" id="GO:0042448">
    <property type="term" value="P:progesterone metabolic process"/>
    <property type="evidence" value="ECO:0007669"/>
    <property type="project" value="TreeGrafter"/>
</dbReference>
<evidence type="ECO:0000256" key="15">
    <source>
        <dbReference type="ARBA" id="ARBA00023250"/>
    </source>
</evidence>
<evidence type="ECO:0000256" key="17">
    <source>
        <dbReference type="ARBA" id="ARBA00032037"/>
    </source>
</evidence>
<dbReference type="EMBL" id="JAACNH010000008">
    <property type="protein sequence ID" value="KAG8435338.1"/>
    <property type="molecule type" value="Genomic_DNA"/>
</dbReference>
<evidence type="ECO:0000256" key="7">
    <source>
        <dbReference type="ARBA" id="ARBA00022617"/>
    </source>
</evidence>
<dbReference type="PROSITE" id="PS00086">
    <property type="entry name" value="CYTOCHROME_P450"/>
    <property type="match status" value="1"/>
</dbReference>
<name>A0A8T2IWB4_9PIPI</name>
<sequence length="511" mass="57446">MISCLAGAFLLAFALTLIAIRRLVGRKHEGVKYPNSLPSLPIIGSLLHIGSHLPPHILFCNLQKKYGSLYSLKMGSHYVVIVNHHEHAKEVLLKKGKTFAGRPRAVTTDILTRNAKDIAFGTYSESWKFHRKLVHAALSMFGEGTVAIEKIISREAASLCKTMIHSQSCPLDMAPELTRAVTNVVCALCFNTRYRKSDPEFKEMLTYSKGIVDTVAKDSLVDIFPWLQIFPSKDMNLLKKSVAVRDKLLQKKLKDHKERFCGEEVNDLLDALLKAKLSMENNNSNISQEVGLTDDHLLMTVGDIFGAGVETTTTVLKWAVAYLLHYPEVQTKIQDEIDLKVGFGRHPVLSDKRILPYLDATISEVLRIRPVAPLLIPHVALKDSSIGEYTIPKDARVVINLWSLHHDDTQWENPEEFNPDRFLDENGNHVYSPSPSYLPFGAGIRVCLGEALAKMEVFLFLSWVLQRFSLELPDGDSLPDLQGKFGVVLQVKKFQVRAKLREAWKNIDIST</sequence>
<evidence type="ECO:0000256" key="5">
    <source>
        <dbReference type="ARBA" id="ARBA00012359"/>
    </source>
</evidence>
<dbReference type="GO" id="GO:0006694">
    <property type="term" value="P:steroid biosynthetic process"/>
    <property type="evidence" value="ECO:0007669"/>
    <property type="project" value="UniProtKB-KW"/>
</dbReference>
<dbReference type="PRINTS" id="PR00385">
    <property type="entry name" value="P450"/>
</dbReference>
<dbReference type="OrthoDB" id="1470350at2759"/>
<keyword evidence="7 19" id="KW-0349">Heme</keyword>
<evidence type="ECO:0000256" key="12">
    <source>
        <dbReference type="ARBA" id="ARBA00023098"/>
    </source>
</evidence>
<dbReference type="GO" id="GO:0004508">
    <property type="term" value="F:steroid 17-alpha-monooxygenase activity"/>
    <property type="evidence" value="ECO:0007669"/>
    <property type="project" value="UniProtKB-EC"/>
</dbReference>
<reference evidence="21" key="1">
    <citation type="thesis" date="2020" institute="ProQuest LLC" country="789 East Eisenhower Parkway, Ann Arbor, MI, USA">
        <title>Comparative Genomics and Chromosome Evolution.</title>
        <authorList>
            <person name="Mudd A.B."/>
        </authorList>
    </citation>
    <scope>NUCLEOTIDE SEQUENCE</scope>
    <source>
        <strain evidence="21">Female2</strain>
        <tissue evidence="21">Blood</tissue>
    </source>
</reference>
<dbReference type="Gene3D" id="1.10.630.10">
    <property type="entry name" value="Cytochrome P450"/>
    <property type="match status" value="1"/>
</dbReference>
<comment type="cofactor">
    <cofactor evidence="1 19">
        <name>heme</name>
        <dbReference type="ChEBI" id="CHEBI:30413"/>
    </cofactor>
</comment>
<evidence type="ECO:0000313" key="22">
    <source>
        <dbReference type="Proteomes" id="UP000812440"/>
    </source>
</evidence>
<proteinExistence type="inferred from homology"/>
<keyword evidence="14" id="KW-0456">Lyase</keyword>
<evidence type="ECO:0000256" key="9">
    <source>
        <dbReference type="ARBA" id="ARBA00023002"/>
    </source>
</evidence>
<keyword evidence="9 20" id="KW-0560">Oxidoreductase</keyword>
<dbReference type="GO" id="GO:0016020">
    <property type="term" value="C:membrane"/>
    <property type="evidence" value="ECO:0007669"/>
    <property type="project" value="UniProtKB-SubCell"/>
</dbReference>
<dbReference type="SUPFAM" id="SSF48264">
    <property type="entry name" value="Cytochrome P450"/>
    <property type="match status" value="1"/>
</dbReference>
<keyword evidence="15" id="KW-0755">Steroidogenesis</keyword>
<evidence type="ECO:0000256" key="11">
    <source>
        <dbReference type="ARBA" id="ARBA00023033"/>
    </source>
</evidence>
<keyword evidence="8 19" id="KW-0479">Metal-binding</keyword>
<dbReference type="PRINTS" id="PR00463">
    <property type="entry name" value="EP450I"/>
</dbReference>
<dbReference type="PANTHER" id="PTHR24289:SF13">
    <property type="entry name" value="STEROID 17-ALPHA-HYDROXYLASE_17,20 LYASE"/>
    <property type="match status" value="1"/>
</dbReference>
<protein>
    <recommendedName>
        <fullName evidence="6">Steroid 17-alpha-hydroxylase/17,20 lyase</fullName>
        <ecNumber evidence="5">1.14.14.19</ecNumber>
        <ecNumber evidence="4">1.14.14.32</ecNumber>
    </recommendedName>
    <alternativeName>
        <fullName evidence="17">CYPXVII</fullName>
    </alternativeName>
    <alternativeName>
        <fullName evidence="16">Cytochrome P450 17A1</fullName>
    </alternativeName>
    <alternativeName>
        <fullName evidence="18">Cytochrome P450-C17</fullName>
    </alternativeName>
</protein>
<dbReference type="EC" id="1.14.14.32" evidence="4"/>
<evidence type="ECO:0000313" key="21">
    <source>
        <dbReference type="EMBL" id="KAG8435338.1"/>
    </source>
</evidence>
<evidence type="ECO:0000256" key="18">
    <source>
        <dbReference type="ARBA" id="ARBA00032167"/>
    </source>
</evidence>
<keyword evidence="13" id="KW-0472">Membrane</keyword>
<dbReference type="InterPro" id="IPR001128">
    <property type="entry name" value="Cyt_P450"/>
</dbReference>
<dbReference type="Proteomes" id="UP000812440">
    <property type="component" value="Chromosome 7"/>
</dbReference>
<dbReference type="GO" id="GO:0016829">
    <property type="term" value="F:lyase activity"/>
    <property type="evidence" value="ECO:0007669"/>
    <property type="project" value="UniProtKB-KW"/>
</dbReference>
<dbReference type="InterPro" id="IPR002401">
    <property type="entry name" value="Cyt_P450_E_grp-I"/>
</dbReference>
<evidence type="ECO:0000256" key="3">
    <source>
        <dbReference type="ARBA" id="ARBA00010617"/>
    </source>
</evidence>
<evidence type="ECO:0000256" key="4">
    <source>
        <dbReference type="ARBA" id="ARBA00012354"/>
    </source>
</evidence>
<evidence type="ECO:0000256" key="16">
    <source>
        <dbReference type="ARBA" id="ARBA00030382"/>
    </source>
</evidence>
<evidence type="ECO:0000256" key="13">
    <source>
        <dbReference type="ARBA" id="ARBA00023136"/>
    </source>
</evidence>
<dbReference type="CDD" id="cd20673">
    <property type="entry name" value="CYP17A1"/>
    <property type="match status" value="1"/>
</dbReference>
<feature type="binding site" description="axial binding residue" evidence="19">
    <location>
        <position position="447"/>
    </location>
    <ligand>
        <name>heme</name>
        <dbReference type="ChEBI" id="CHEBI:30413"/>
    </ligand>
    <ligandPart>
        <name>Fe</name>
        <dbReference type="ChEBI" id="CHEBI:18248"/>
    </ligandPart>
</feature>
<dbReference type="AlphaFoldDB" id="A0A8T2IWB4"/>
<dbReference type="PANTHER" id="PTHR24289">
    <property type="entry name" value="STEROID 17-ALPHA-HYDROXYLASE/17,20 LYASE"/>
    <property type="match status" value="1"/>
</dbReference>
<keyword evidence="22" id="KW-1185">Reference proteome</keyword>
<evidence type="ECO:0000256" key="10">
    <source>
        <dbReference type="ARBA" id="ARBA00023004"/>
    </source>
</evidence>
<keyword evidence="11 20" id="KW-0503">Monooxygenase</keyword>
<organism evidence="21 22">
    <name type="scientific">Hymenochirus boettgeri</name>
    <name type="common">Congo dwarf clawed frog</name>
    <dbReference type="NCBI Taxonomy" id="247094"/>
    <lineage>
        <taxon>Eukaryota</taxon>
        <taxon>Metazoa</taxon>
        <taxon>Chordata</taxon>
        <taxon>Craniata</taxon>
        <taxon>Vertebrata</taxon>
        <taxon>Euteleostomi</taxon>
        <taxon>Amphibia</taxon>
        <taxon>Batrachia</taxon>
        <taxon>Anura</taxon>
        <taxon>Pipoidea</taxon>
        <taxon>Pipidae</taxon>
        <taxon>Pipinae</taxon>
        <taxon>Hymenochirus</taxon>
    </lineage>
</organism>
<dbReference type="GO" id="GO:0042446">
    <property type="term" value="P:hormone biosynthetic process"/>
    <property type="evidence" value="ECO:0007669"/>
    <property type="project" value="TreeGrafter"/>
</dbReference>
<comment type="subcellular location">
    <subcellularLocation>
        <location evidence="2">Membrane</location>
    </subcellularLocation>
</comment>
<dbReference type="InterPro" id="IPR036396">
    <property type="entry name" value="Cyt_P450_sf"/>
</dbReference>
<evidence type="ECO:0000256" key="19">
    <source>
        <dbReference type="PIRSR" id="PIRSR602401-1"/>
    </source>
</evidence>
<evidence type="ECO:0000256" key="8">
    <source>
        <dbReference type="ARBA" id="ARBA00022723"/>
    </source>
</evidence>
<dbReference type="InterPro" id="IPR017972">
    <property type="entry name" value="Cyt_P450_CS"/>
</dbReference>
<dbReference type="GO" id="GO:0020037">
    <property type="term" value="F:heme binding"/>
    <property type="evidence" value="ECO:0007669"/>
    <property type="project" value="InterPro"/>
</dbReference>
<evidence type="ECO:0000256" key="20">
    <source>
        <dbReference type="RuleBase" id="RU000461"/>
    </source>
</evidence>
<evidence type="ECO:0000256" key="1">
    <source>
        <dbReference type="ARBA" id="ARBA00001971"/>
    </source>
</evidence>